<gene>
    <name evidence="2" type="ORF">PARMNEM_LOCUS22268</name>
</gene>
<dbReference type="InterPro" id="IPR036397">
    <property type="entry name" value="RNaseH_sf"/>
</dbReference>
<name>A0AAV1M8K4_9NEOP</name>
<dbReference type="AlphaFoldDB" id="A0AAV1M8K4"/>
<keyword evidence="3" id="KW-1185">Reference proteome</keyword>
<evidence type="ECO:0000259" key="1">
    <source>
        <dbReference type="PROSITE" id="PS50994"/>
    </source>
</evidence>
<protein>
    <recommendedName>
        <fullName evidence="1">Integrase catalytic domain-containing protein</fullName>
    </recommendedName>
</protein>
<comment type="caution">
    <text evidence="2">The sequence shown here is derived from an EMBL/GenBank/DDBJ whole genome shotgun (WGS) entry which is preliminary data.</text>
</comment>
<dbReference type="EMBL" id="CAVLGL010000159">
    <property type="protein sequence ID" value="CAK1603981.1"/>
    <property type="molecule type" value="Genomic_DNA"/>
</dbReference>
<dbReference type="Gene3D" id="3.30.420.10">
    <property type="entry name" value="Ribonuclease H-like superfamily/Ribonuclease H"/>
    <property type="match status" value="1"/>
</dbReference>
<dbReference type="PANTHER" id="PTHR47331:SF1">
    <property type="entry name" value="GAG-LIKE PROTEIN"/>
    <property type="match status" value="1"/>
</dbReference>
<dbReference type="InterPro" id="IPR001584">
    <property type="entry name" value="Integrase_cat-core"/>
</dbReference>
<proteinExistence type="predicted"/>
<dbReference type="Proteomes" id="UP001314205">
    <property type="component" value="Unassembled WGS sequence"/>
</dbReference>
<dbReference type="InterPro" id="IPR012337">
    <property type="entry name" value="RNaseH-like_sf"/>
</dbReference>
<organism evidence="2 3">
    <name type="scientific">Parnassius mnemosyne</name>
    <name type="common">clouded apollo</name>
    <dbReference type="NCBI Taxonomy" id="213953"/>
    <lineage>
        <taxon>Eukaryota</taxon>
        <taxon>Metazoa</taxon>
        <taxon>Ecdysozoa</taxon>
        <taxon>Arthropoda</taxon>
        <taxon>Hexapoda</taxon>
        <taxon>Insecta</taxon>
        <taxon>Pterygota</taxon>
        <taxon>Neoptera</taxon>
        <taxon>Endopterygota</taxon>
        <taxon>Lepidoptera</taxon>
        <taxon>Glossata</taxon>
        <taxon>Ditrysia</taxon>
        <taxon>Papilionoidea</taxon>
        <taxon>Papilionidae</taxon>
        <taxon>Parnassiinae</taxon>
        <taxon>Parnassini</taxon>
        <taxon>Parnassius</taxon>
        <taxon>Driopa</taxon>
    </lineage>
</organism>
<accession>A0AAV1M8K4</accession>
<evidence type="ECO:0000313" key="2">
    <source>
        <dbReference type="EMBL" id="CAK1603981.1"/>
    </source>
</evidence>
<dbReference type="PANTHER" id="PTHR47331">
    <property type="entry name" value="PHD-TYPE DOMAIN-CONTAINING PROTEIN"/>
    <property type="match status" value="1"/>
</dbReference>
<dbReference type="PROSITE" id="PS50994">
    <property type="entry name" value="INTEGRASE"/>
    <property type="match status" value="1"/>
</dbReference>
<dbReference type="SUPFAM" id="SSF53098">
    <property type="entry name" value="Ribonuclease H-like"/>
    <property type="match status" value="1"/>
</dbReference>
<dbReference type="GO" id="GO:0015074">
    <property type="term" value="P:DNA integration"/>
    <property type="evidence" value="ECO:0007669"/>
    <property type="project" value="InterPro"/>
</dbReference>
<dbReference type="GO" id="GO:0003676">
    <property type="term" value="F:nucleic acid binding"/>
    <property type="evidence" value="ECO:0007669"/>
    <property type="project" value="InterPro"/>
</dbReference>
<reference evidence="2 3" key="1">
    <citation type="submission" date="2023-11" db="EMBL/GenBank/DDBJ databases">
        <authorList>
            <person name="Hedman E."/>
            <person name="Englund M."/>
            <person name="Stromberg M."/>
            <person name="Nyberg Akerstrom W."/>
            <person name="Nylinder S."/>
            <person name="Jareborg N."/>
            <person name="Kallberg Y."/>
            <person name="Kronander E."/>
        </authorList>
    </citation>
    <scope>NUCLEOTIDE SEQUENCE [LARGE SCALE GENOMIC DNA]</scope>
</reference>
<evidence type="ECO:0000313" key="3">
    <source>
        <dbReference type="Proteomes" id="UP001314205"/>
    </source>
</evidence>
<sequence length="200" mass="22604">MSVTLGRRHEKRWGVLFTCLTTRAVHLELAASLTPASMIMALRRFIARRGKPAVIYSDNGTNFKVANKELLQACEECYEGMKSESFRKYIKWKFIPPGAPHMGGAWERLVRSIKIALTATLKERSPREEVLHTLLLEAEHTVNSRPLVTFSMDSPEEGLTPNHFLLGRSCGDRPPGLLLERHLAGQPNWKAAQRLADHFC</sequence>
<feature type="domain" description="Integrase catalytic" evidence="1">
    <location>
        <begin position="1"/>
        <end position="169"/>
    </location>
</feature>